<dbReference type="GO" id="GO:0000976">
    <property type="term" value="F:transcription cis-regulatory region binding"/>
    <property type="evidence" value="ECO:0007669"/>
    <property type="project" value="TreeGrafter"/>
</dbReference>
<sequence length="200" mass="22096">MKAIAGHRERKKQRTREQIVESAFALFRERGFQATTVADIAAAADIAPRTFFAYFPSKEAVVFYDFDGLFGSLKETVESRPDGETAIDALRRWLELSMPAHHDESPDEQLRRRMCLDEPQLAAHQQHLIAGLEEILRVGIARDLGQPPDALQPRLVAAAAVAAFKAIEHDGAGDKTKSMALFDETLVFLRGGVAALQARA</sequence>
<evidence type="ECO:0000256" key="4">
    <source>
        <dbReference type="PROSITE-ProRule" id="PRU00335"/>
    </source>
</evidence>
<keyword evidence="7" id="KW-1185">Reference proteome</keyword>
<dbReference type="AlphaFoldDB" id="A0A9X3MZM3"/>
<dbReference type="InterPro" id="IPR041347">
    <property type="entry name" value="MftR_C"/>
</dbReference>
<gene>
    <name evidence="6" type="ORF">OM076_37220</name>
</gene>
<dbReference type="PRINTS" id="PR00455">
    <property type="entry name" value="HTHTETR"/>
</dbReference>
<evidence type="ECO:0000256" key="3">
    <source>
        <dbReference type="ARBA" id="ARBA00023163"/>
    </source>
</evidence>
<dbReference type="Proteomes" id="UP001149140">
    <property type="component" value="Unassembled WGS sequence"/>
</dbReference>
<keyword evidence="1" id="KW-0805">Transcription regulation</keyword>
<keyword evidence="3" id="KW-0804">Transcription</keyword>
<feature type="domain" description="HTH tetR-type" evidence="5">
    <location>
        <begin position="13"/>
        <end position="73"/>
    </location>
</feature>
<dbReference type="PANTHER" id="PTHR30055:SF234">
    <property type="entry name" value="HTH-TYPE TRANSCRIPTIONAL REGULATOR BETI"/>
    <property type="match status" value="1"/>
</dbReference>
<protein>
    <submittedName>
        <fullName evidence="6">TetR/AcrR family transcriptional regulator</fullName>
    </submittedName>
</protein>
<dbReference type="InterPro" id="IPR023772">
    <property type="entry name" value="DNA-bd_HTH_TetR-type_CS"/>
</dbReference>
<name>A0A9X3MZM3_9ACTN</name>
<evidence type="ECO:0000259" key="5">
    <source>
        <dbReference type="PROSITE" id="PS50977"/>
    </source>
</evidence>
<feature type="DNA-binding region" description="H-T-H motif" evidence="4">
    <location>
        <begin position="36"/>
        <end position="55"/>
    </location>
</feature>
<dbReference type="InterPro" id="IPR001647">
    <property type="entry name" value="HTH_TetR"/>
</dbReference>
<keyword evidence="2 4" id="KW-0238">DNA-binding</keyword>
<organism evidence="6 7">
    <name type="scientific">Solirubrobacter ginsenosidimutans</name>
    <dbReference type="NCBI Taxonomy" id="490573"/>
    <lineage>
        <taxon>Bacteria</taxon>
        <taxon>Bacillati</taxon>
        <taxon>Actinomycetota</taxon>
        <taxon>Thermoleophilia</taxon>
        <taxon>Solirubrobacterales</taxon>
        <taxon>Solirubrobacteraceae</taxon>
        <taxon>Solirubrobacter</taxon>
    </lineage>
</organism>
<dbReference type="SUPFAM" id="SSF46689">
    <property type="entry name" value="Homeodomain-like"/>
    <property type="match status" value="1"/>
</dbReference>
<accession>A0A9X3MZM3</accession>
<dbReference type="Pfam" id="PF00440">
    <property type="entry name" value="TetR_N"/>
    <property type="match status" value="1"/>
</dbReference>
<dbReference type="InterPro" id="IPR050109">
    <property type="entry name" value="HTH-type_TetR-like_transc_reg"/>
</dbReference>
<dbReference type="GO" id="GO:0003700">
    <property type="term" value="F:DNA-binding transcription factor activity"/>
    <property type="evidence" value="ECO:0007669"/>
    <property type="project" value="TreeGrafter"/>
</dbReference>
<dbReference type="InterPro" id="IPR009057">
    <property type="entry name" value="Homeodomain-like_sf"/>
</dbReference>
<evidence type="ECO:0000256" key="1">
    <source>
        <dbReference type="ARBA" id="ARBA00023015"/>
    </source>
</evidence>
<evidence type="ECO:0000256" key="2">
    <source>
        <dbReference type="ARBA" id="ARBA00023125"/>
    </source>
</evidence>
<evidence type="ECO:0000313" key="7">
    <source>
        <dbReference type="Proteomes" id="UP001149140"/>
    </source>
</evidence>
<evidence type="ECO:0000313" key="6">
    <source>
        <dbReference type="EMBL" id="MDA0165966.1"/>
    </source>
</evidence>
<dbReference type="PROSITE" id="PS50977">
    <property type="entry name" value="HTH_TETR_2"/>
    <property type="match status" value="1"/>
</dbReference>
<dbReference type="PROSITE" id="PS01081">
    <property type="entry name" value="HTH_TETR_1"/>
    <property type="match status" value="1"/>
</dbReference>
<reference evidence="6" key="1">
    <citation type="submission" date="2022-10" db="EMBL/GenBank/DDBJ databases">
        <title>The WGS of Solirubrobacter ginsenosidimutans DSM 21036.</title>
        <authorList>
            <person name="Jiang Z."/>
        </authorList>
    </citation>
    <scope>NUCLEOTIDE SEQUENCE</scope>
    <source>
        <strain evidence="6">DSM 21036</strain>
    </source>
</reference>
<dbReference type="Pfam" id="PF17754">
    <property type="entry name" value="TetR_C_14"/>
    <property type="match status" value="1"/>
</dbReference>
<proteinExistence type="predicted"/>
<comment type="caution">
    <text evidence="6">The sequence shown here is derived from an EMBL/GenBank/DDBJ whole genome shotgun (WGS) entry which is preliminary data.</text>
</comment>
<dbReference type="EMBL" id="JAPDOD010000055">
    <property type="protein sequence ID" value="MDA0165966.1"/>
    <property type="molecule type" value="Genomic_DNA"/>
</dbReference>
<dbReference type="Gene3D" id="1.10.10.60">
    <property type="entry name" value="Homeodomain-like"/>
    <property type="match status" value="1"/>
</dbReference>
<dbReference type="Gene3D" id="1.10.357.10">
    <property type="entry name" value="Tetracycline Repressor, domain 2"/>
    <property type="match status" value="1"/>
</dbReference>
<dbReference type="PANTHER" id="PTHR30055">
    <property type="entry name" value="HTH-TYPE TRANSCRIPTIONAL REGULATOR RUTR"/>
    <property type="match status" value="1"/>
</dbReference>
<dbReference type="RefSeq" id="WP_270045227.1">
    <property type="nucleotide sequence ID" value="NZ_JAPDOD010000055.1"/>
</dbReference>